<feature type="transmembrane region" description="Helical" evidence="8">
    <location>
        <begin position="334"/>
        <end position="353"/>
    </location>
</feature>
<dbReference type="InterPro" id="IPR022764">
    <property type="entry name" value="Peptidase_S54_rhomboid_dom"/>
</dbReference>
<dbReference type="GO" id="GO:0008233">
    <property type="term" value="F:peptidase activity"/>
    <property type="evidence" value="ECO:0007669"/>
    <property type="project" value="UniProtKB-KW"/>
</dbReference>
<name>A0ABW2LE33_9BACT</name>
<feature type="compositionally biased region" description="Basic and acidic residues" evidence="7">
    <location>
        <begin position="1"/>
        <end position="10"/>
    </location>
</feature>
<dbReference type="RefSeq" id="WP_379715640.1">
    <property type="nucleotide sequence ID" value="NZ_JBHTBS010000014.1"/>
</dbReference>
<feature type="transmembrane region" description="Helical" evidence="8">
    <location>
        <begin position="206"/>
        <end position="226"/>
    </location>
</feature>
<dbReference type="EC" id="3.4.21.-" evidence="10"/>
<dbReference type="InterPro" id="IPR050925">
    <property type="entry name" value="Rhomboid_protease_S54"/>
</dbReference>
<evidence type="ECO:0000256" key="6">
    <source>
        <dbReference type="ARBA" id="ARBA00023136"/>
    </source>
</evidence>
<keyword evidence="10" id="KW-0645">Protease</keyword>
<dbReference type="PANTHER" id="PTHR43731:SF14">
    <property type="entry name" value="PRESENILIN-ASSOCIATED RHOMBOID-LIKE PROTEIN, MITOCHONDRIAL"/>
    <property type="match status" value="1"/>
</dbReference>
<evidence type="ECO:0000256" key="1">
    <source>
        <dbReference type="ARBA" id="ARBA00004141"/>
    </source>
</evidence>
<protein>
    <submittedName>
        <fullName evidence="10">Rhomboid family intramembrane serine protease</fullName>
        <ecNumber evidence="10">3.4.21.-</ecNumber>
    </submittedName>
</protein>
<sequence length="414" mass="45353">MDKSCDEGRYFPDGMTDDQQQHEDSEKAGSEESQPVWARPQAFAVADAGWGWVSRKGRRHPCESFDELSKAIVRDAGAQVDLVWTPACDYLVLPEELPELHQAMRDARIRWAEWEMDEGHRQMVIFGVVLMGMAAYSKFSGKPLMAFGPAGLALLLFIVLGVIPWYQGRKRLRRARTRPLVVSADDLAEIRFETWLMHQKTPVTKVLLGLIAMVALCQLASGGWNASVMDAGLTKVNGRASDWWRLLTAPFLHGGWIHLLMNGSALYYLGRRMEVLARWPHVAAVFLLAAWVGGEASARYVTSSSVGASGGLMGLLGFLLVFENLHRSLVPQAATRRLLAGVVLTGVIGVIGFKLIDNAAHVGGLLAGMVYAFAVFPKSNSTRRPRETGVDRLLGGAALLVLGLSAGWACLKLM</sequence>
<keyword evidence="5 8" id="KW-1133">Transmembrane helix</keyword>
<keyword evidence="6 8" id="KW-0472">Membrane</keyword>
<evidence type="ECO:0000256" key="8">
    <source>
        <dbReference type="SAM" id="Phobius"/>
    </source>
</evidence>
<feature type="transmembrane region" description="Helical" evidence="8">
    <location>
        <begin position="246"/>
        <end position="269"/>
    </location>
</feature>
<feature type="transmembrane region" description="Helical" evidence="8">
    <location>
        <begin position="276"/>
        <end position="294"/>
    </location>
</feature>
<keyword evidence="3 8" id="KW-0812">Transmembrane</keyword>
<feature type="region of interest" description="Disordered" evidence="7">
    <location>
        <begin position="1"/>
        <end position="36"/>
    </location>
</feature>
<dbReference type="EMBL" id="JBHTBS010000014">
    <property type="protein sequence ID" value="MFC7339227.1"/>
    <property type="molecule type" value="Genomic_DNA"/>
</dbReference>
<keyword evidence="11" id="KW-1185">Reference proteome</keyword>
<evidence type="ECO:0000313" key="10">
    <source>
        <dbReference type="EMBL" id="MFC7339227.1"/>
    </source>
</evidence>
<evidence type="ECO:0000256" key="4">
    <source>
        <dbReference type="ARBA" id="ARBA00022801"/>
    </source>
</evidence>
<feature type="transmembrane region" description="Helical" evidence="8">
    <location>
        <begin position="389"/>
        <end position="409"/>
    </location>
</feature>
<dbReference type="PANTHER" id="PTHR43731">
    <property type="entry name" value="RHOMBOID PROTEASE"/>
    <property type="match status" value="1"/>
</dbReference>
<accession>A0ABW2LE33</accession>
<evidence type="ECO:0000256" key="5">
    <source>
        <dbReference type="ARBA" id="ARBA00022989"/>
    </source>
</evidence>
<evidence type="ECO:0000256" key="3">
    <source>
        <dbReference type="ARBA" id="ARBA00022692"/>
    </source>
</evidence>
<dbReference type="Gene3D" id="1.20.1540.10">
    <property type="entry name" value="Rhomboid-like"/>
    <property type="match status" value="1"/>
</dbReference>
<feature type="compositionally biased region" description="Basic and acidic residues" evidence="7">
    <location>
        <begin position="19"/>
        <end position="30"/>
    </location>
</feature>
<gene>
    <name evidence="10" type="ORF">ACFQY0_18685</name>
</gene>
<feature type="transmembrane region" description="Helical" evidence="8">
    <location>
        <begin position="123"/>
        <end position="139"/>
    </location>
</feature>
<evidence type="ECO:0000313" key="11">
    <source>
        <dbReference type="Proteomes" id="UP001596472"/>
    </source>
</evidence>
<evidence type="ECO:0000259" key="9">
    <source>
        <dbReference type="Pfam" id="PF01694"/>
    </source>
</evidence>
<proteinExistence type="inferred from homology"/>
<feature type="transmembrane region" description="Helical" evidence="8">
    <location>
        <begin position="145"/>
        <end position="166"/>
    </location>
</feature>
<dbReference type="SUPFAM" id="SSF144091">
    <property type="entry name" value="Rhomboid-like"/>
    <property type="match status" value="1"/>
</dbReference>
<feature type="transmembrane region" description="Helical" evidence="8">
    <location>
        <begin position="359"/>
        <end position="377"/>
    </location>
</feature>
<feature type="transmembrane region" description="Helical" evidence="8">
    <location>
        <begin position="300"/>
        <end position="322"/>
    </location>
</feature>
<comment type="similarity">
    <text evidence="2">Belongs to the peptidase S54 family.</text>
</comment>
<dbReference type="InterPro" id="IPR035952">
    <property type="entry name" value="Rhomboid-like_sf"/>
</dbReference>
<dbReference type="GO" id="GO:0006508">
    <property type="term" value="P:proteolysis"/>
    <property type="evidence" value="ECO:0007669"/>
    <property type="project" value="UniProtKB-KW"/>
</dbReference>
<dbReference type="Pfam" id="PF01694">
    <property type="entry name" value="Rhomboid"/>
    <property type="match status" value="1"/>
</dbReference>
<evidence type="ECO:0000256" key="2">
    <source>
        <dbReference type="ARBA" id="ARBA00009045"/>
    </source>
</evidence>
<keyword evidence="4 10" id="KW-0378">Hydrolase</keyword>
<comment type="subcellular location">
    <subcellularLocation>
        <location evidence="1">Membrane</location>
        <topology evidence="1">Multi-pass membrane protein</topology>
    </subcellularLocation>
</comment>
<comment type="caution">
    <text evidence="10">The sequence shown here is derived from an EMBL/GenBank/DDBJ whole genome shotgun (WGS) entry which is preliminary data.</text>
</comment>
<dbReference type="Proteomes" id="UP001596472">
    <property type="component" value="Unassembled WGS sequence"/>
</dbReference>
<evidence type="ECO:0000256" key="7">
    <source>
        <dbReference type="SAM" id="MobiDB-lite"/>
    </source>
</evidence>
<organism evidence="10 11">
    <name type="scientific">Haloferula chungangensis</name>
    <dbReference type="NCBI Taxonomy" id="1048331"/>
    <lineage>
        <taxon>Bacteria</taxon>
        <taxon>Pseudomonadati</taxon>
        <taxon>Verrucomicrobiota</taxon>
        <taxon>Verrucomicrobiia</taxon>
        <taxon>Verrucomicrobiales</taxon>
        <taxon>Verrucomicrobiaceae</taxon>
        <taxon>Haloferula</taxon>
    </lineage>
</organism>
<reference evidence="11" key="1">
    <citation type="journal article" date="2019" name="Int. J. Syst. Evol. Microbiol.">
        <title>The Global Catalogue of Microorganisms (GCM) 10K type strain sequencing project: providing services to taxonomists for standard genome sequencing and annotation.</title>
        <authorList>
            <consortium name="The Broad Institute Genomics Platform"/>
            <consortium name="The Broad Institute Genome Sequencing Center for Infectious Disease"/>
            <person name="Wu L."/>
            <person name="Ma J."/>
        </authorList>
    </citation>
    <scope>NUCLEOTIDE SEQUENCE [LARGE SCALE GENOMIC DNA]</scope>
    <source>
        <strain evidence="11">CGMCC 4.1467</strain>
    </source>
</reference>
<feature type="domain" description="Peptidase S54 rhomboid" evidence="9">
    <location>
        <begin position="241"/>
        <end position="377"/>
    </location>
</feature>